<organism evidence="1 2">
    <name type="scientific">Paraburkholderia atlantica</name>
    <dbReference type="NCBI Taxonomy" id="2654982"/>
    <lineage>
        <taxon>Bacteria</taxon>
        <taxon>Pseudomonadati</taxon>
        <taxon>Pseudomonadota</taxon>
        <taxon>Betaproteobacteria</taxon>
        <taxon>Burkholderiales</taxon>
        <taxon>Burkholderiaceae</taxon>
        <taxon>Paraburkholderia</taxon>
    </lineage>
</organism>
<dbReference type="AlphaFoldDB" id="D5W6C8"/>
<dbReference type="KEGG" id="bge:BC1002_3004"/>
<evidence type="ECO:0008006" key="3">
    <source>
        <dbReference type="Google" id="ProtNLM"/>
    </source>
</evidence>
<dbReference type="EMBL" id="CP002013">
    <property type="protein sequence ID" value="ADG17049.1"/>
    <property type="molecule type" value="Genomic_DNA"/>
</dbReference>
<dbReference type="GeneID" id="301094329"/>
<sequence>MTDLDAGLAARIAATARQIERYCRRNEIAVAADGGIDEAAAAKVLGYAGPDALRRQAAEGVNRVPFRLLGNRRLYRILDLAREIERSYNGDG</sequence>
<reference evidence="1 2" key="2">
    <citation type="journal article" date="2012" name="J. Bacteriol.">
        <title>Genome Sequences of Burkholderia sp. Strains CCGE1002 and H160, Isolated from Legume Nodules in Mexico and Brazil.</title>
        <authorList>
            <person name="Ormeno-Orrillo E."/>
            <person name="Rogel M.A."/>
            <person name="Chueire L.M."/>
            <person name="Tiedje J.M."/>
            <person name="Martinez-Romero E."/>
            <person name="Hungria M."/>
        </authorList>
    </citation>
    <scope>NUCLEOTIDE SEQUENCE [LARGE SCALE GENOMIC DNA]</scope>
    <source>
        <strain evidence="1 2">CCGE1002</strain>
    </source>
</reference>
<accession>D5W6C8</accession>
<reference evidence="1 2" key="1">
    <citation type="submission" date="2010-04" db="EMBL/GenBank/DDBJ databases">
        <title>Complete sequence of chromosome 1 of Burkholderia sp. CCGE1002.</title>
        <authorList>
            <consortium name="US DOE Joint Genome Institute"/>
            <person name="Lucas S."/>
            <person name="Copeland A."/>
            <person name="Lapidus A."/>
            <person name="Cheng J.-F."/>
            <person name="Bruce D."/>
            <person name="Goodwin L."/>
            <person name="Pitluck S."/>
            <person name="Chertkov O."/>
            <person name="Detter J.C."/>
            <person name="Han C."/>
            <person name="Tapia R."/>
            <person name="Land M."/>
            <person name="Hauser L."/>
            <person name="Kyrpides N."/>
            <person name="Ovchinnikova G."/>
            <person name="Martinez-Romero E."/>
            <person name="Hernandez M.A.R."/>
            <person name="Tiedje J.M."/>
            <person name="Woyke T."/>
        </authorList>
    </citation>
    <scope>NUCLEOTIDE SEQUENCE [LARGE SCALE GENOMIC DNA]</scope>
    <source>
        <strain evidence="1 2">CCGE1002</strain>
    </source>
</reference>
<dbReference type="HOGENOM" id="CLU_2407679_0_0_4"/>
<dbReference type="STRING" id="640511.BC1002_3004"/>
<dbReference type="RefSeq" id="WP_013090857.1">
    <property type="nucleotide sequence ID" value="NC_014117.1"/>
</dbReference>
<dbReference type="Proteomes" id="UP000002190">
    <property type="component" value="Chromosome 1"/>
</dbReference>
<protein>
    <recommendedName>
        <fullName evidence="3">DNA-binding protein</fullName>
    </recommendedName>
</protein>
<gene>
    <name evidence="1" type="ordered locus">BC1002_3004</name>
</gene>
<evidence type="ECO:0000313" key="1">
    <source>
        <dbReference type="EMBL" id="ADG17049.1"/>
    </source>
</evidence>
<proteinExistence type="predicted"/>
<dbReference type="eggNOG" id="ENOG5032PRP">
    <property type="taxonomic scope" value="Bacteria"/>
</dbReference>
<evidence type="ECO:0000313" key="2">
    <source>
        <dbReference type="Proteomes" id="UP000002190"/>
    </source>
</evidence>
<name>D5W6C8_PARAM</name>